<dbReference type="InterPro" id="IPR012675">
    <property type="entry name" value="Beta-grasp_dom_sf"/>
</dbReference>
<dbReference type="GO" id="GO:0005886">
    <property type="term" value="C:plasma membrane"/>
    <property type="evidence" value="ECO:0007669"/>
    <property type="project" value="TreeGrafter"/>
</dbReference>
<dbReference type="GO" id="GO:0015969">
    <property type="term" value="P:guanosine tetraphosphate metabolic process"/>
    <property type="evidence" value="ECO:0007669"/>
    <property type="project" value="InterPro"/>
</dbReference>
<dbReference type="STRING" id="246787.BcellWH2_03922"/>
<evidence type="ECO:0000256" key="1">
    <source>
        <dbReference type="ARBA" id="ARBA00025704"/>
    </source>
</evidence>
<dbReference type="FunFam" id="3.10.20.30:FF:000002">
    <property type="entry name" value="GTP pyrophosphokinase (RelA/SpoT)"/>
    <property type="match status" value="1"/>
</dbReference>
<dbReference type="PANTHER" id="PTHR21262">
    <property type="entry name" value="GUANOSINE-3',5'-BIS DIPHOSPHATE 3'-PYROPHOSPHOHYDROLASE"/>
    <property type="match status" value="1"/>
</dbReference>
<dbReference type="CDD" id="cd01668">
    <property type="entry name" value="TGS_RSH"/>
    <property type="match status" value="1"/>
</dbReference>
<dbReference type="InterPro" id="IPR002912">
    <property type="entry name" value="ACT_dom"/>
</dbReference>
<dbReference type="Pfam" id="PF13291">
    <property type="entry name" value="ACT_4"/>
    <property type="match status" value="1"/>
</dbReference>
<dbReference type="InterPro" id="IPR045865">
    <property type="entry name" value="ACT-like_dom_sf"/>
</dbReference>
<dbReference type="Gene3D" id="3.30.70.260">
    <property type="match status" value="1"/>
</dbReference>
<accession>A0A0P0G3R6</accession>
<comment type="similarity">
    <text evidence="2">Belongs to the relA/spoT family.</text>
</comment>
<dbReference type="InterPro" id="IPR045600">
    <property type="entry name" value="RelA/SpoT_AH_RIS"/>
</dbReference>
<dbReference type="InterPro" id="IPR033655">
    <property type="entry name" value="TGS_RelA/SpoT"/>
</dbReference>
<dbReference type="SMART" id="SM00471">
    <property type="entry name" value="HDc"/>
    <property type="match status" value="1"/>
</dbReference>
<dbReference type="NCBIfam" id="TIGR00691">
    <property type="entry name" value="spoT_relA"/>
    <property type="match status" value="1"/>
</dbReference>
<name>A0A0P0G3R6_9BACE</name>
<dbReference type="PROSITE" id="PS51831">
    <property type="entry name" value="HD"/>
    <property type="match status" value="1"/>
</dbReference>
<comment type="pathway">
    <text evidence="1">Purine metabolism.</text>
</comment>
<dbReference type="Pfam" id="PF02824">
    <property type="entry name" value="TGS"/>
    <property type="match status" value="1"/>
</dbReference>
<feature type="domain" description="TGS" evidence="4">
    <location>
        <begin position="429"/>
        <end position="490"/>
    </location>
</feature>
<evidence type="ECO:0000313" key="5">
    <source>
        <dbReference type="EMBL" id="ALJ61143.1"/>
    </source>
</evidence>
<dbReference type="eggNOG" id="COG0317">
    <property type="taxonomic scope" value="Bacteria"/>
</dbReference>
<organism evidence="5 6">
    <name type="scientific">Bacteroides cellulosilyticus</name>
    <dbReference type="NCBI Taxonomy" id="246787"/>
    <lineage>
        <taxon>Bacteria</taxon>
        <taxon>Pseudomonadati</taxon>
        <taxon>Bacteroidota</taxon>
        <taxon>Bacteroidia</taxon>
        <taxon>Bacteroidales</taxon>
        <taxon>Bacteroidaceae</taxon>
        <taxon>Bacteroides</taxon>
    </lineage>
</organism>
<dbReference type="PANTHER" id="PTHR21262:SF31">
    <property type="entry name" value="GTP PYROPHOSPHOKINASE"/>
    <property type="match status" value="1"/>
</dbReference>
<dbReference type="Proteomes" id="UP000061809">
    <property type="component" value="Chromosome"/>
</dbReference>
<dbReference type="InterPro" id="IPR003607">
    <property type="entry name" value="HD/PDEase_dom"/>
</dbReference>
<dbReference type="Pfam" id="PF19296">
    <property type="entry name" value="RelA_AH_RIS"/>
    <property type="match status" value="1"/>
</dbReference>
<dbReference type="InterPro" id="IPR043519">
    <property type="entry name" value="NT_sf"/>
</dbReference>
<dbReference type="EC" id="3.1.7.2" evidence="5"/>
<evidence type="ECO:0000256" key="2">
    <source>
        <dbReference type="RuleBase" id="RU003847"/>
    </source>
</evidence>
<dbReference type="SUPFAM" id="SSF55021">
    <property type="entry name" value="ACT-like"/>
    <property type="match status" value="1"/>
</dbReference>
<dbReference type="InterPro" id="IPR012676">
    <property type="entry name" value="TGS-like"/>
</dbReference>
<dbReference type="KEGG" id="bcel:BcellWH2_03922"/>
<dbReference type="InterPro" id="IPR004095">
    <property type="entry name" value="TGS"/>
</dbReference>
<dbReference type="Gene3D" id="1.10.3210.10">
    <property type="entry name" value="Hypothetical protein af1432"/>
    <property type="match status" value="1"/>
</dbReference>
<evidence type="ECO:0000259" key="4">
    <source>
        <dbReference type="PROSITE" id="PS51880"/>
    </source>
</evidence>
<sequence length="771" mass="88363">MCDVENCLFLQQLKKGEQDMEENVGQKDKEKVEEEMIEQAFQQLLNDYLATKHRKRIEIITKAFNFANQAHKGIKRRSGEPYIMHPLAVAQIVCNEIGLGSTSICAALLHDVVEDTDYTVEDIENIFGPKIAQIVDGLTKISGGIFGDRASAQAENFKKLLLTMSDDIRVILIKIADRLHNMRTLGSMLPNKQFKIAGETLYIYAPLANRLGLYKIKTELENLSFKYEHPEEYQEIEEKLAATATERDKVFNDFTTPIRAQLDKMGLKFRILARVKSIYSIWNKMQTKHVPFEEIYDLLAVRIIFEPRNADEELNDCFDIYVSISKIYKPHPDRLRDWVSHPKANGYQALHVTLMGNNGQWIEVQIRSERMNDVAEQGFAAHWKYKDGGGSEDEGELDKWLRTIKEILDDPQPDAIDFLDTIKLNLFASEIFVFTPKGEIKTMPQNSTALDFAFSLHTDIGSHCIGAKVNHKLVPLSHKLQSGDQVEVLTSKSQRVQPEWEVFATTARARAKIAAILRKEQRNSQKEGETLLNEFFKKEELRLDDLLIDKLVKAHNMKNRDEFLIAIGNKKIVLGDLDKNALKEKQGTNWKKFLTFSFGGNKDNKEPIEEKPLQEKEKINTKQILKLTEENIQKNYIMAECCHPIPGDDVLGYMDENDRIIIHKRQCPVAARLKSSYGNRILATEWDTHKELSFLVNIYIKGIDAMGLLNEVTQVISRQLNVNIRKLSIETTDGIFEGNIQLYVHDVDDVKTICNNLKQIQNIKQVTRVEG</sequence>
<dbReference type="FunFam" id="1.10.3210.10:FF:000001">
    <property type="entry name" value="GTP pyrophosphokinase RelA"/>
    <property type="match status" value="1"/>
</dbReference>
<evidence type="ECO:0000313" key="6">
    <source>
        <dbReference type="Proteomes" id="UP000061809"/>
    </source>
</evidence>
<proteinExistence type="inferred from homology"/>
<reference evidence="5 6" key="1">
    <citation type="journal article" date="2015" name="Science">
        <title>Genetic determinants of in vivo fitness and diet responsiveness in multiple human gut Bacteroides.</title>
        <authorList>
            <person name="Wu M."/>
            <person name="McNulty N.P."/>
            <person name="Rodionov D.A."/>
            <person name="Khoroshkin M.S."/>
            <person name="Griffin N.W."/>
            <person name="Cheng J."/>
            <person name="Latreille P."/>
            <person name="Kerstetter R.A."/>
            <person name="Terrapon N."/>
            <person name="Henrissat B."/>
            <person name="Osterman A.L."/>
            <person name="Gordon J.I."/>
        </authorList>
    </citation>
    <scope>NUCLEOTIDE SEQUENCE [LARGE SCALE GENOMIC DNA]</scope>
    <source>
        <strain evidence="5 6">WH2</strain>
    </source>
</reference>
<dbReference type="Pfam" id="PF04607">
    <property type="entry name" value="RelA_SpoT"/>
    <property type="match status" value="1"/>
</dbReference>
<dbReference type="Pfam" id="PF13328">
    <property type="entry name" value="HD_4"/>
    <property type="match status" value="1"/>
</dbReference>
<dbReference type="PROSITE" id="PS51880">
    <property type="entry name" value="TGS"/>
    <property type="match status" value="1"/>
</dbReference>
<dbReference type="InterPro" id="IPR004811">
    <property type="entry name" value="RelA/Spo_fam"/>
</dbReference>
<keyword evidence="5" id="KW-0378">Hydrolase</keyword>
<dbReference type="InterPro" id="IPR006674">
    <property type="entry name" value="HD_domain"/>
</dbReference>
<evidence type="ECO:0000259" key="3">
    <source>
        <dbReference type="PROSITE" id="PS51831"/>
    </source>
</evidence>
<dbReference type="SUPFAM" id="SSF109604">
    <property type="entry name" value="HD-domain/PDEase-like"/>
    <property type="match status" value="1"/>
</dbReference>
<protein>
    <submittedName>
        <fullName evidence="5">Guanosine-3',5'-bis(Diphosphate) 3'-pyrophosphohydrolase</fullName>
        <ecNumber evidence="5">3.1.7.2</ecNumber>
    </submittedName>
</protein>
<dbReference type="SMART" id="SM00954">
    <property type="entry name" value="RelA_SpoT"/>
    <property type="match status" value="1"/>
</dbReference>
<feature type="domain" description="HD" evidence="3">
    <location>
        <begin position="82"/>
        <end position="182"/>
    </location>
</feature>
<comment type="function">
    <text evidence="2">In eubacteria ppGpp (guanosine 3'-diphosphate 5'-diphosphate) is a mediator of the stringent response that coordinates a variety of cellular activities in response to changes in nutritional abundance.</text>
</comment>
<dbReference type="CDD" id="cd05399">
    <property type="entry name" value="NT_Rel-Spo_like"/>
    <property type="match status" value="1"/>
</dbReference>
<gene>
    <name evidence="5" type="primary">spoT_2</name>
    <name evidence="5" type="ORF">BcellWH2_03922</name>
</gene>
<dbReference type="GO" id="GO:0008893">
    <property type="term" value="F:guanosine-3',5'-bis(diphosphate) 3'-diphosphatase activity"/>
    <property type="evidence" value="ECO:0007669"/>
    <property type="project" value="UniProtKB-EC"/>
</dbReference>
<dbReference type="SUPFAM" id="SSF81301">
    <property type="entry name" value="Nucleotidyltransferase"/>
    <property type="match status" value="1"/>
</dbReference>
<dbReference type="CDD" id="cd00077">
    <property type="entry name" value="HDc"/>
    <property type="match status" value="1"/>
</dbReference>
<dbReference type="Gene3D" id="3.30.460.10">
    <property type="entry name" value="Beta Polymerase, domain 2"/>
    <property type="match status" value="1"/>
</dbReference>
<dbReference type="PATRIC" id="fig|246787.4.peg.4058"/>
<dbReference type="CDD" id="cd04876">
    <property type="entry name" value="ACT_RelA-SpoT"/>
    <property type="match status" value="1"/>
</dbReference>
<dbReference type="InterPro" id="IPR007685">
    <property type="entry name" value="RelA_SpoT"/>
</dbReference>
<dbReference type="SUPFAM" id="SSF81271">
    <property type="entry name" value="TGS-like"/>
    <property type="match status" value="1"/>
</dbReference>
<dbReference type="AlphaFoldDB" id="A0A0P0G3R6"/>
<dbReference type="Gene3D" id="3.10.20.30">
    <property type="match status" value="1"/>
</dbReference>
<dbReference type="EMBL" id="CP012801">
    <property type="protein sequence ID" value="ALJ61143.1"/>
    <property type="molecule type" value="Genomic_DNA"/>
</dbReference>